<keyword evidence="3" id="KW-1185">Reference proteome</keyword>
<reference evidence="2" key="1">
    <citation type="submission" date="2023-01" db="EMBL/GenBank/DDBJ databases">
        <title>Genome assembly of the deep-sea coral Lophelia pertusa.</title>
        <authorList>
            <person name="Herrera S."/>
            <person name="Cordes E."/>
        </authorList>
    </citation>
    <scope>NUCLEOTIDE SEQUENCE</scope>
    <source>
        <strain evidence="2">USNM1676648</strain>
        <tissue evidence="2">Polyp</tissue>
    </source>
</reference>
<comment type="caution">
    <text evidence="2">The sequence shown here is derived from an EMBL/GenBank/DDBJ whole genome shotgun (WGS) entry which is preliminary data.</text>
</comment>
<gene>
    <name evidence="2" type="ORF">OS493_007537</name>
</gene>
<feature type="transmembrane region" description="Helical" evidence="1">
    <location>
        <begin position="20"/>
        <end position="39"/>
    </location>
</feature>
<name>A0A9W9Z3C2_9CNID</name>
<keyword evidence="1" id="KW-0472">Membrane</keyword>
<keyword evidence="1" id="KW-1133">Transmembrane helix</keyword>
<accession>A0A9W9Z3C2</accession>
<protein>
    <submittedName>
        <fullName evidence="2">Uncharacterized protein</fullName>
    </submittedName>
</protein>
<dbReference type="EMBL" id="MU826828">
    <property type="protein sequence ID" value="KAJ7374431.1"/>
    <property type="molecule type" value="Genomic_DNA"/>
</dbReference>
<dbReference type="Proteomes" id="UP001163046">
    <property type="component" value="Unassembled WGS sequence"/>
</dbReference>
<dbReference type="AlphaFoldDB" id="A0A9W9Z3C2"/>
<sequence>MVLNIVGFSSRKYRFHISEIILLIIAIVLEISSCLFLYSSKRLCAGQCLLFAELFERKRILQGSHSGWCFLPVLFNGVAGSSSLFLLRFIRGGKCGSRSSCLKALFLLSFSSLLTFLAAGAISHGFHVFCNSFVINRCSDQHMQQMDWRKFTPKYCDCDNGYFFLQSAEICAWCACALLCVFVFDSCCTIDHRTPSNFSFMTKSPASRQTNH</sequence>
<evidence type="ECO:0000313" key="3">
    <source>
        <dbReference type="Proteomes" id="UP001163046"/>
    </source>
</evidence>
<evidence type="ECO:0000313" key="2">
    <source>
        <dbReference type="EMBL" id="KAJ7374431.1"/>
    </source>
</evidence>
<organism evidence="2 3">
    <name type="scientific">Desmophyllum pertusum</name>
    <dbReference type="NCBI Taxonomy" id="174260"/>
    <lineage>
        <taxon>Eukaryota</taxon>
        <taxon>Metazoa</taxon>
        <taxon>Cnidaria</taxon>
        <taxon>Anthozoa</taxon>
        <taxon>Hexacorallia</taxon>
        <taxon>Scleractinia</taxon>
        <taxon>Caryophylliina</taxon>
        <taxon>Caryophylliidae</taxon>
        <taxon>Desmophyllum</taxon>
    </lineage>
</organism>
<feature type="transmembrane region" description="Helical" evidence="1">
    <location>
        <begin position="102"/>
        <end position="122"/>
    </location>
</feature>
<proteinExistence type="predicted"/>
<dbReference type="OrthoDB" id="5988253at2759"/>
<evidence type="ECO:0000256" key="1">
    <source>
        <dbReference type="SAM" id="Phobius"/>
    </source>
</evidence>
<keyword evidence="1" id="KW-0812">Transmembrane</keyword>